<evidence type="ECO:0000256" key="1">
    <source>
        <dbReference type="ARBA" id="ARBA00004196"/>
    </source>
</evidence>
<dbReference type="STRING" id="283786.SAMN04487990_10122"/>
<dbReference type="GO" id="GO:0030313">
    <property type="term" value="C:cell envelope"/>
    <property type="evidence" value="ECO:0007669"/>
    <property type="project" value="UniProtKB-SubCell"/>
</dbReference>
<gene>
    <name evidence="5" type="ORF">SAMN04487990_10122</name>
</gene>
<feature type="domain" description="Imelysin-like" evidence="4">
    <location>
        <begin position="52"/>
        <end position="340"/>
    </location>
</feature>
<name>A0A1H3VCR5_BIZPA</name>
<keyword evidence="6" id="KW-1185">Reference proteome</keyword>
<dbReference type="Proteomes" id="UP000198846">
    <property type="component" value="Unassembled WGS sequence"/>
</dbReference>
<dbReference type="RefSeq" id="WP_092130925.1">
    <property type="nucleotide sequence ID" value="NZ_FNQK01000001.1"/>
</dbReference>
<proteinExistence type="predicted"/>
<keyword evidence="2 3" id="KW-0732">Signal</keyword>
<evidence type="ECO:0000256" key="2">
    <source>
        <dbReference type="ARBA" id="ARBA00022729"/>
    </source>
</evidence>
<dbReference type="EMBL" id="FNQK01000001">
    <property type="protein sequence ID" value="SDZ72615.1"/>
    <property type="molecule type" value="Genomic_DNA"/>
</dbReference>
<accession>A0A1H3VCR5</accession>
<dbReference type="PROSITE" id="PS51257">
    <property type="entry name" value="PROKAR_LIPOPROTEIN"/>
    <property type="match status" value="1"/>
</dbReference>
<keyword evidence="5" id="KW-0449">Lipoprotein</keyword>
<dbReference type="InterPro" id="IPR018976">
    <property type="entry name" value="Imelysin-like"/>
</dbReference>
<dbReference type="InterPro" id="IPR038352">
    <property type="entry name" value="Imelysin_sf"/>
</dbReference>
<sequence length="373" mass="40822">MIKKVISIVVLALIIVSCSSSDSDSPDAPSGTSDNFDRQAMLVYWADAIIMPVLDDVNSELEALVQAKDAFVSTPNQANLEGLRTAWLSAYKVWQYAEMFNVGKADEIGYYKQMNIYPTNIILIESNISNGSYDLGNSGNNAAVGFPALDYLLFGVATTDADIVAIYSTSVNASNYTTYLSDVVNKMKMLTETVVASWNSGYRADYVNRSGNSQTSAVNETVNDFVNYYERGLRSAKFGIPAGVFSNNPLPEKVEGYYSKVYSKELATEALAAVEAFFIGNAYNSTTTGPSLKAYLEYLNKSDISSSVLTQFGQAQNGIQVLNPNFNQQIQNDNSKMTLVYDALQIGVVLLKVDMLQAFQIQLDQGYVDNDGD</sequence>
<evidence type="ECO:0000256" key="3">
    <source>
        <dbReference type="SAM" id="SignalP"/>
    </source>
</evidence>
<dbReference type="AlphaFoldDB" id="A0A1H3VCR5"/>
<evidence type="ECO:0000313" key="6">
    <source>
        <dbReference type="Proteomes" id="UP000198846"/>
    </source>
</evidence>
<dbReference type="Pfam" id="PF09375">
    <property type="entry name" value="Peptidase_M75"/>
    <property type="match status" value="1"/>
</dbReference>
<comment type="subcellular location">
    <subcellularLocation>
        <location evidence="1">Cell envelope</location>
    </subcellularLocation>
</comment>
<feature type="signal peptide" evidence="3">
    <location>
        <begin position="1"/>
        <end position="22"/>
    </location>
</feature>
<dbReference type="Gene3D" id="1.20.1420.20">
    <property type="entry name" value="M75 peptidase, HXXE motif"/>
    <property type="match status" value="1"/>
</dbReference>
<protein>
    <submittedName>
        <fullName evidence="5">Predicted lipoprotein</fullName>
    </submittedName>
</protein>
<organism evidence="5 6">
    <name type="scientific">Bizionia paragorgiae</name>
    <dbReference type="NCBI Taxonomy" id="283786"/>
    <lineage>
        <taxon>Bacteria</taxon>
        <taxon>Pseudomonadati</taxon>
        <taxon>Bacteroidota</taxon>
        <taxon>Flavobacteriia</taxon>
        <taxon>Flavobacteriales</taxon>
        <taxon>Flavobacteriaceae</taxon>
        <taxon>Bizionia</taxon>
    </lineage>
</organism>
<reference evidence="5 6" key="1">
    <citation type="submission" date="2016-10" db="EMBL/GenBank/DDBJ databases">
        <authorList>
            <person name="de Groot N.N."/>
        </authorList>
    </citation>
    <scope>NUCLEOTIDE SEQUENCE [LARGE SCALE GENOMIC DNA]</scope>
    <source>
        <strain evidence="5 6">DSM 23842</strain>
    </source>
</reference>
<feature type="chain" id="PRO_5011667940" evidence="3">
    <location>
        <begin position="23"/>
        <end position="373"/>
    </location>
</feature>
<evidence type="ECO:0000313" key="5">
    <source>
        <dbReference type="EMBL" id="SDZ72615.1"/>
    </source>
</evidence>
<evidence type="ECO:0000259" key="4">
    <source>
        <dbReference type="Pfam" id="PF09375"/>
    </source>
</evidence>
<dbReference type="CDD" id="cd14659">
    <property type="entry name" value="Imelysin-like_IPPA"/>
    <property type="match status" value="1"/>
</dbReference>
<dbReference type="InterPro" id="IPR034984">
    <property type="entry name" value="Imelysin-like_IPPA"/>
</dbReference>
<dbReference type="OrthoDB" id="650514at2"/>